<reference evidence="8 9" key="2">
    <citation type="journal article" date="2018" name="Front. Microbiol.">
        <title>Discovery of Phloeophagus Beetles as a Source of Pseudomonas Strains That Produce Potentially New Bioactive Substances and Description of Pseudomonas bohemica sp. nov.</title>
        <authorList>
            <person name="Saati-Santamaria Z."/>
            <person name="Lopez-Mondejar R."/>
            <person name="Jimenez-Gomez A."/>
            <person name="Diez-Mendez A."/>
            <person name="Vetrovsky T."/>
            <person name="Igual J.M."/>
            <person name="Velazquez E."/>
            <person name="Kolarik M."/>
            <person name="Rivas R."/>
            <person name="Garcia-Fraile P."/>
        </authorList>
    </citation>
    <scope>NUCLEOTIDE SEQUENCE [LARGE SCALE GENOMIC DNA]</scope>
    <source>
        <strain evidence="4 9">A2-NA12</strain>
        <strain evidence="3 8">A2-NA13</strain>
    </source>
</reference>
<dbReference type="EMBL" id="PEGB01000002">
    <property type="protein sequence ID" value="RLU11387.1"/>
    <property type="molecule type" value="Genomic_DNA"/>
</dbReference>
<dbReference type="STRING" id="1148509.SAMN05216222_0036"/>
<dbReference type="Proteomes" id="UP000198481">
    <property type="component" value="Chromosome I"/>
</dbReference>
<dbReference type="EMBL" id="LT629762">
    <property type="protein sequence ID" value="SDR80222.1"/>
    <property type="molecule type" value="Genomic_DNA"/>
</dbReference>
<evidence type="ECO:0000313" key="3">
    <source>
        <dbReference type="EMBL" id="RLU11387.1"/>
    </source>
</evidence>
<dbReference type="InterPro" id="IPR018691">
    <property type="entry name" value="DUF2188"/>
</dbReference>
<protein>
    <submittedName>
        <fullName evidence="2">DUF2188 domain-containing protein</fullName>
    </submittedName>
</protein>
<dbReference type="RefSeq" id="WP_092269145.1">
    <property type="nucleotide sequence ID" value="NZ_CP196739.1"/>
</dbReference>
<organism evidence="5 6">
    <name type="scientific">Pseudomonas prosekii</name>
    <dbReference type="NCBI Taxonomy" id="1148509"/>
    <lineage>
        <taxon>Bacteria</taxon>
        <taxon>Pseudomonadati</taxon>
        <taxon>Pseudomonadota</taxon>
        <taxon>Gammaproteobacteria</taxon>
        <taxon>Pseudomonadales</taxon>
        <taxon>Pseudomonadaceae</taxon>
        <taxon>Pseudomonas</taxon>
    </lineage>
</organism>
<evidence type="ECO:0000313" key="7">
    <source>
        <dbReference type="Proteomes" id="UP000245056"/>
    </source>
</evidence>
<evidence type="ECO:0000313" key="4">
    <source>
        <dbReference type="EMBL" id="RLU14318.1"/>
    </source>
</evidence>
<reference evidence="2 7" key="3">
    <citation type="submission" date="2018-05" db="EMBL/GenBank/DDBJ databases">
        <title>Genome sequences of two Antarctic strains of Pseudomonas prosekii: insights into adaptation to extreme conditions.</title>
        <authorList>
            <person name="Snopkova K."/>
            <person name="Dufkova K."/>
            <person name="Cejkova D."/>
            <person name="Sedlacek I."/>
            <person name="Smajs D."/>
        </authorList>
    </citation>
    <scope>NUCLEOTIDE SEQUENCE [LARGE SCALE GENOMIC DNA]</scope>
    <source>
        <strain evidence="2 7">P2673</strain>
    </source>
</reference>
<gene>
    <name evidence="2" type="ORF">C9I49_25800</name>
    <name evidence="4" type="ORF">CS076_00315</name>
    <name evidence="3" type="ORF">CS078_08145</name>
    <name evidence="5" type="ORF">SAMN05216222_0036</name>
</gene>
<evidence type="ECO:0000313" key="5">
    <source>
        <dbReference type="EMBL" id="SDR80222.1"/>
    </source>
</evidence>
<dbReference type="Pfam" id="PF09954">
    <property type="entry name" value="DUF2188"/>
    <property type="match status" value="1"/>
</dbReference>
<evidence type="ECO:0000313" key="2">
    <source>
        <dbReference type="EMBL" id="PWE39559.1"/>
    </source>
</evidence>
<feature type="region of interest" description="Disordered" evidence="1">
    <location>
        <begin position="52"/>
        <end position="74"/>
    </location>
</feature>
<evidence type="ECO:0000256" key="1">
    <source>
        <dbReference type="SAM" id="MobiDB-lite"/>
    </source>
</evidence>
<reference evidence="5 6" key="1">
    <citation type="submission" date="2016-10" db="EMBL/GenBank/DDBJ databases">
        <authorList>
            <person name="de Groot N.N."/>
        </authorList>
    </citation>
    <scope>NUCLEOTIDE SEQUENCE [LARGE SCALE GENOMIC DNA]</scope>
    <source>
        <strain evidence="5 6">LMG 26867</strain>
    </source>
</reference>
<keyword evidence="8" id="KW-1185">Reference proteome</keyword>
<dbReference type="EMBL" id="PEGA01000001">
    <property type="protein sequence ID" value="RLU14318.1"/>
    <property type="molecule type" value="Genomic_DNA"/>
</dbReference>
<sequence>MDNYHIAISGKGWQLKKEGDDKVLKTAETKSELIEMSAAFFKDKTASLKIHKEDGTIQEERTYPRSADPSSSKG</sequence>
<dbReference type="AlphaFoldDB" id="A0A1H1M175"/>
<dbReference type="Proteomes" id="UP000282140">
    <property type="component" value="Unassembled WGS sequence"/>
</dbReference>
<name>A0A1H1M175_9PSED</name>
<dbReference type="OrthoDB" id="7871279at2"/>
<evidence type="ECO:0000313" key="8">
    <source>
        <dbReference type="Proteomes" id="UP000282140"/>
    </source>
</evidence>
<accession>A0A1H1M175</accession>
<feature type="compositionally biased region" description="Basic and acidic residues" evidence="1">
    <location>
        <begin position="52"/>
        <end position="63"/>
    </location>
</feature>
<dbReference type="Proteomes" id="UP000245056">
    <property type="component" value="Unassembled WGS sequence"/>
</dbReference>
<evidence type="ECO:0000313" key="6">
    <source>
        <dbReference type="Proteomes" id="UP000198481"/>
    </source>
</evidence>
<dbReference type="Proteomes" id="UP000282672">
    <property type="component" value="Unassembled WGS sequence"/>
</dbReference>
<proteinExistence type="predicted"/>
<evidence type="ECO:0000313" key="9">
    <source>
        <dbReference type="Proteomes" id="UP000282672"/>
    </source>
</evidence>
<dbReference type="EMBL" id="QFAW01000054">
    <property type="protein sequence ID" value="PWE39559.1"/>
    <property type="molecule type" value="Genomic_DNA"/>
</dbReference>